<sequence>MTENQDTADEVLLEGDGWTEVYRIGDTVHRPARPQTATIHAFLSHLRDRGFTGAPIPHGYDPKGREVLSYVEGDVPMEPLPDWAVGDEQLAALAQLIRRAHDAAEGWIPPTDAVFGTIPGSPHPAIEPLFEKPELVAHQDYCPGNVVFRDSMPVALIDFDLAKPTTRVADVVNALYWWAPLCHPQDRGPALSDVDVPRRVRIFADAYGMDGVQRSQIVDLALRRQRNSETIMKAAADSDPVFRRWWDEGMKDKMPRADSWLNAIAGSLRDALR</sequence>
<protein>
    <submittedName>
        <fullName evidence="2">Phosphotransferase</fullName>
    </submittedName>
</protein>
<organism evidence="2 3">
    <name type="scientific">Arthrobacter gengyunqii</name>
    <dbReference type="NCBI Taxonomy" id="2886940"/>
    <lineage>
        <taxon>Bacteria</taxon>
        <taxon>Bacillati</taxon>
        <taxon>Actinomycetota</taxon>
        <taxon>Actinomycetes</taxon>
        <taxon>Micrococcales</taxon>
        <taxon>Micrococcaceae</taxon>
        <taxon>Arthrobacter</taxon>
    </lineage>
</organism>
<keyword evidence="3" id="KW-1185">Reference proteome</keyword>
<dbReference type="SUPFAM" id="SSF56112">
    <property type="entry name" value="Protein kinase-like (PK-like)"/>
    <property type="match status" value="1"/>
</dbReference>
<dbReference type="InterPro" id="IPR002575">
    <property type="entry name" value="Aminoglycoside_PTrfase"/>
</dbReference>
<evidence type="ECO:0000313" key="2">
    <source>
        <dbReference type="EMBL" id="MCC3264664.1"/>
    </source>
</evidence>
<name>A0ABS8GDG7_9MICC</name>
<accession>A0ABS8GDG7</accession>
<proteinExistence type="predicted"/>
<dbReference type="Proteomes" id="UP001139168">
    <property type="component" value="Unassembled WGS sequence"/>
</dbReference>
<reference evidence="2" key="1">
    <citation type="submission" date="2021-10" db="EMBL/GenBank/DDBJ databases">
        <title>Novel species in genus Arthrobacter.</title>
        <authorList>
            <person name="Liu Y."/>
        </authorList>
    </citation>
    <scope>NUCLEOTIDE SEQUENCE</scope>
    <source>
        <strain evidence="2">Zg-Y786</strain>
    </source>
</reference>
<evidence type="ECO:0000313" key="3">
    <source>
        <dbReference type="Proteomes" id="UP001139168"/>
    </source>
</evidence>
<dbReference type="InterPro" id="IPR011009">
    <property type="entry name" value="Kinase-like_dom_sf"/>
</dbReference>
<gene>
    <name evidence="2" type="ORF">LJ752_01210</name>
</gene>
<comment type="caution">
    <text evidence="2">The sequence shown here is derived from an EMBL/GenBank/DDBJ whole genome shotgun (WGS) entry which is preliminary data.</text>
</comment>
<evidence type="ECO:0000259" key="1">
    <source>
        <dbReference type="Pfam" id="PF01636"/>
    </source>
</evidence>
<dbReference type="EMBL" id="JAJFZQ010000001">
    <property type="protein sequence ID" value="MCC3264664.1"/>
    <property type="molecule type" value="Genomic_DNA"/>
</dbReference>
<feature type="domain" description="Aminoglycoside phosphotransferase" evidence="1">
    <location>
        <begin position="131"/>
        <end position="186"/>
    </location>
</feature>
<dbReference type="Gene3D" id="3.90.1200.10">
    <property type="match status" value="1"/>
</dbReference>
<dbReference type="Pfam" id="PF01636">
    <property type="entry name" value="APH"/>
    <property type="match status" value="1"/>
</dbReference>
<dbReference type="RefSeq" id="WP_227889512.1">
    <property type="nucleotide sequence ID" value="NZ_JAJFZQ010000001.1"/>
</dbReference>